<dbReference type="PRINTS" id="PR00351">
    <property type="entry name" value="OM20RECEPTOR"/>
</dbReference>
<dbReference type="GO" id="GO:0030150">
    <property type="term" value="P:protein import into mitochondrial matrix"/>
    <property type="evidence" value="ECO:0007669"/>
    <property type="project" value="TreeGrafter"/>
</dbReference>
<keyword evidence="9 10" id="KW-0472">Membrane</keyword>
<keyword evidence="3" id="KW-0813">Transport</keyword>
<evidence type="ECO:0000256" key="2">
    <source>
        <dbReference type="ARBA" id="ARBA00005792"/>
    </source>
</evidence>
<feature type="region of interest" description="Disordered" evidence="11">
    <location>
        <begin position="36"/>
        <end position="69"/>
    </location>
</feature>
<keyword evidence="7" id="KW-1133">Transmembrane helix</keyword>
<dbReference type="GO" id="GO:0008320">
    <property type="term" value="F:protein transmembrane transporter activity"/>
    <property type="evidence" value="ECO:0007669"/>
    <property type="project" value="TreeGrafter"/>
</dbReference>
<dbReference type="GO" id="GO:0016031">
    <property type="term" value="P:tRNA import into mitochondrion"/>
    <property type="evidence" value="ECO:0007669"/>
    <property type="project" value="TreeGrafter"/>
</dbReference>
<dbReference type="SUPFAM" id="SSF47157">
    <property type="entry name" value="Mitochondrial import receptor subunit Tom20"/>
    <property type="match status" value="1"/>
</dbReference>
<dbReference type="GO" id="GO:0005742">
    <property type="term" value="C:mitochondrial outer membrane translocase complex"/>
    <property type="evidence" value="ECO:0007669"/>
    <property type="project" value="UniProtKB-UniRule"/>
</dbReference>
<dbReference type="Gene3D" id="1.20.960.10">
    <property type="entry name" value="Mitochondrial outer membrane translocase complex, subunit Tom20 domain"/>
    <property type="match status" value="1"/>
</dbReference>
<comment type="subcellular location">
    <subcellularLocation>
        <location evidence="1">Mitochondrion outer membrane</location>
        <topology evidence="1">Single-pass membrane protein</topology>
    </subcellularLocation>
</comment>
<evidence type="ECO:0000256" key="3">
    <source>
        <dbReference type="ARBA" id="ARBA00022448"/>
    </source>
</evidence>
<sequence length="153" mass="17098">MNMIGKSTAICAGAVGLAFVGYCIYFDRKRRSDPEYKAKIRERRKKEKTSTQNTSTGGQRPRPDATDTQAVQNYFLQEIHTGEEKLALGMIDAGVEHLYNAVSICAQPQQLLQVLQQTLPPNIFQQLINKLQSVATSKVSKEPIAEQVDDELE</sequence>
<dbReference type="InterPro" id="IPR023392">
    <property type="entry name" value="Tom20_dom_sf"/>
</dbReference>
<dbReference type="Proteomes" id="UP000593567">
    <property type="component" value="Unassembled WGS sequence"/>
</dbReference>
<dbReference type="InterPro" id="IPR002056">
    <property type="entry name" value="MAS20"/>
</dbReference>
<evidence type="ECO:0000256" key="11">
    <source>
        <dbReference type="SAM" id="MobiDB-lite"/>
    </source>
</evidence>
<organism evidence="12 13">
    <name type="scientific">Bugula neritina</name>
    <name type="common">Brown bryozoan</name>
    <name type="synonym">Sertularia neritina</name>
    <dbReference type="NCBI Taxonomy" id="10212"/>
    <lineage>
        <taxon>Eukaryota</taxon>
        <taxon>Metazoa</taxon>
        <taxon>Spiralia</taxon>
        <taxon>Lophotrochozoa</taxon>
        <taxon>Bryozoa</taxon>
        <taxon>Gymnolaemata</taxon>
        <taxon>Cheilostomatida</taxon>
        <taxon>Flustrina</taxon>
        <taxon>Buguloidea</taxon>
        <taxon>Bugulidae</taxon>
        <taxon>Bugula</taxon>
    </lineage>
</organism>
<dbReference type="PANTHER" id="PTHR12430">
    <property type="entry name" value="MITOCHONDRIAL IMPORT RECEPTOR SUBUNIT TOM20"/>
    <property type="match status" value="1"/>
</dbReference>
<dbReference type="AlphaFoldDB" id="A0A7J7JR34"/>
<keyword evidence="5 10" id="KW-1000">Mitochondrion outer membrane</keyword>
<dbReference type="OrthoDB" id="2154253at2759"/>
<accession>A0A7J7JR34</accession>
<dbReference type="GO" id="GO:0006886">
    <property type="term" value="P:intracellular protein transport"/>
    <property type="evidence" value="ECO:0007669"/>
    <property type="project" value="InterPro"/>
</dbReference>
<evidence type="ECO:0000256" key="6">
    <source>
        <dbReference type="ARBA" id="ARBA00022927"/>
    </source>
</evidence>
<keyword evidence="4" id="KW-0812">Transmembrane</keyword>
<name>A0A7J7JR34_BUGNE</name>
<comment type="similarity">
    <text evidence="2 10">Belongs to the Tom20 family.</text>
</comment>
<dbReference type="Pfam" id="PF02064">
    <property type="entry name" value="MAS20"/>
    <property type="match status" value="1"/>
</dbReference>
<evidence type="ECO:0000256" key="1">
    <source>
        <dbReference type="ARBA" id="ARBA00004572"/>
    </source>
</evidence>
<proteinExistence type="inferred from homology"/>
<comment type="caution">
    <text evidence="12">The sequence shown here is derived from an EMBL/GenBank/DDBJ whole genome shotgun (WGS) entry which is preliminary data.</text>
</comment>
<keyword evidence="8 10" id="KW-0496">Mitochondrion</keyword>
<evidence type="ECO:0000256" key="10">
    <source>
        <dbReference type="PIRNR" id="PIRNR037707"/>
    </source>
</evidence>
<dbReference type="InterPro" id="IPR022422">
    <property type="entry name" value="MAS20_rcpt_metazoan"/>
</dbReference>
<keyword evidence="13" id="KW-1185">Reference proteome</keyword>
<evidence type="ECO:0000313" key="12">
    <source>
        <dbReference type="EMBL" id="KAF6028343.1"/>
    </source>
</evidence>
<evidence type="ECO:0000256" key="7">
    <source>
        <dbReference type="ARBA" id="ARBA00022989"/>
    </source>
</evidence>
<gene>
    <name evidence="12" type="ORF">EB796_013343</name>
</gene>
<protein>
    <submittedName>
        <fullName evidence="12">TOMM20</fullName>
    </submittedName>
</protein>
<dbReference type="PRINTS" id="PR01989">
    <property type="entry name" value="EUOM20RECPTR"/>
</dbReference>
<evidence type="ECO:0000256" key="4">
    <source>
        <dbReference type="ARBA" id="ARBA00022692"/>
    </source>
</evidence>
<keyword evidence="6" id="KW-0653">Protein transport</keyword>
<dbReference type="GO" id="GO:0030943">
    <property type="term" value="F:mitochondrion targeting sequence binding"/>
    <property type="evidence" value="ECO:0007669"/>
    <property type="project" value="TreeGrafter"/>
</dbReference>
<reference evidence="12" key="1">
    <citation type="submission" date="2020-06" db="EMBL/GenBank/DDBJ databases">
        <title>Draft genome of Bugula neritina, a colonial animal packing powerful symbionts and potential medicines.</title>
        <authorList>
            <person name="Rayko M."/>
        </authorList>
    </citation>
    <scope>NUCLEOTIDE SEQUENCE [LARGE SCALE GENOMIC DNA]</scope>
    <source>
        <strain evidence="12">Kwan_BN1</strain>
    </source>
</reference>
<dbReference type="PANTHER" id="PTHR12430:SF0">
    <property type="entry name" value="TRANSLOCASE OF OUTER MITOCHONDRIAL MEMBRANE 20"/>
    <property type="match status" value="1"/>
</dbReference>
<dbReference type="EMBL" id="VXIV02001960">
    <property type="protein sequence ID" value="KAF6028343.1"/>
    <property type="molecule type" value="Genomic_DNA"/>
</dbReference>
<evidence type="ECO:0000256" key="9">
    <source>
        <dbReference type="ARBA" id="ARBA00023136"/>
    </source>
</evidence>
<evidence type="ECO:0000256" key="8">
    <source>
        <dbReference type="ARBA" id="ARBA00023128"/>
    </source>
</evidence>
<evidence type="ECO:0000313" key="13">
    <source>
        <dbReference type="Proteomes" id="UP000593567"/>
    </source>
</evidence>
<dbReference type="PIRSF" id="PIRSF037707">
    <property type="entry name" value="MAS20_rcpt"/>
    <property type="match status" value="1"/>
</dbReference>
<evidence type="ECO:0000256" key="5">
    <source>
        <dbReference type="ARBA" id="ARBA00022787"/>
    </source>
</evidence>
<dbReference type="GO" id="GO:0006605">
    <property type="term" value="P:protein targeting"/>
    <property type="evidence" value="ECO:0007669"/>
    <property type="project" value="InterPro"/>
</dbReference>